<reference evidence="9 10" key="1">
    <citation type="submission" date="2017-12" db="EMBL/GenBank/DDBJ databases">
        <authorList>
            <person name="Hurst M.R.H."/>
        </authorList>
    </citation>
    <scope>NUCLEOTIDE SEQUENCE [LARGE SCALE GENOMIC DNA]</scope>
    <source>
        <strain evidence="9 10">SY-3-19</strain>
    </source>
</reference>
<feature type="transmembrane region" description="Helical" evidence="7">
    <location>
        <begin position="661"/>
        <end position="686"/>
    </location>
</feature>
<protein>
    <submittedName>
        <fullName evidence="9">ABC transporter permease</fullName>
    </submittedName>
</protein>
<feature type="transmembrane region" description="Helical" evidence="7">
    <location>
        <begin position="277"/>
        <end position="295"/>
    </location>
</feature>
<keyword evidence="5 7" id="KW-1133">Transmembrane helix</keyword>
<dbReference type="OrthoDB" id="5137249at2"/>
<evidence type="ECO:0000256" key="1">
    <source>
        <dbReference type="ARBA" id="ARBA00004651"/>
    </source>
</evidence>
<dbReference type="AlphaFoldDB" id="A0A2S7K3X2"/>
<evidence type="ECO:0000256" key="4">
    <source>
        <dbReference type="ARBA" id="ARBA00022692"/>
    </source>
</evidence>
<dbReference type="Pfam" id="PF02687">
    <property type="entry name" value="FtsX"/>
    <property type="match status" value="2"/>
</dbReference>
<feature type="transmembrane region" description="Helical" evidence="7">
    <location>
        <begin position="437"/>
        <end position="456"/>
    </location>
</feature>
<feature type="transmembrane region" description="Helical" evidence="7">
    <location>
        <begin position="315"/>
        <end position="340"/>
    </location>
</feature>
<evidence type="ECO:0000256" key="2">
    <source>
        <dbReference type="ARBA" id="ARBA00005236"/>
    </source>
</evidence>
<name>A0A2S7K3X2_9PROT</name>
<gene>
    <name evidence="9" type="ORF">CW354_13250</name>
</gene>
<keyword evidence="6 7" id="KW-0472">Membrane</keyword>
<proteinExistence type="inferred from homology"/>
<feature type="transmembrane region" description="Helical" evidence="7">
    <location>
        <begin position="23"/>
        <end position="47"/>
    </location>
</feature>
<accession>A0A2S7K3X2</accession>
<comment type="similarity">
    <text evidence="2">Belongs to the ABC-4 integral membrane protein family. LolC/E subfamily.</text>
</comment>
<keyword evidence="10" id="KW-1185">Reference proteome</keyword>
<evidence type="ECO:0000256" key="3">
    <source>
        <dbReference type="ARBA" id="ARBA00022475"/>
    </source>
</evidence>
<dbReference type="GO" id="GO:0098797">
    <property type="term" value="C:plasma membrane protein complex"/>
    <property type="evidence" value="ECO:0007669"/>
    <property type="project" value="TreeGrafter"/>
</dbReference>
<feature type="transmembrane region" description="Helical" evidence="7">
    <location>
        <begin position="707"/>
        <end position="736"/>
    </location>
</feature>
<keyword evidence="4 7" id="KW-0812">Transmembrane</keyword>
<sequence>MFAFASILDRKLLRDLWRIKGQAAAIVFVIAAGISLFVMSHGMMISLDETMRAYYERYRFADMYAPAKRAPDYIIEELSALAGVNDVEGRISGGGLVTLPDESAPISARVLSFDPEAVSPINGVHLSEGRMISPTRNDEILLLKSFADAHELKPGDSLSVTMNGVRHKFTIAGLALSPEFIYALPPGEFVVDNGRFAALWLNEDAMEAAYDLDGAFNEAVLTFSPYANEDFLITELDRILAPYGATGAYSRADQISNKFLVEELAQLKTMGRVMPPIFVAVSIFLLNIVVTRLVQTEREQIGLIKAFGYSNRDVAVHYLKFVLAIALGGALVGWGGGVWLGRMIGEIYRLYFHFPFLVFIADFSTLGIALAISALSAAAGAFFAVRSAVVLTPAVAMRPPAPPKFASGNGVLKAVSRLLDQPSRMILRRLSREPARALLTAFGIGAAMGLSVMMRFNVNATDYMLDVSFNVIDRSDVFVSFVEPLSDKTILELESIDGVTLVEPVRSTPVMFKHDRIEYLGSITGLPEDAALNRAVDSDLQDVDITGNGVVLSEQLAEILNIAPGDTLTVEVREGRRPTLDIPVTGIVEALIGTPAYMDMDALNRQLKEPNRVSGAYLKIDPRMRQAVYNEIKAIPKVAGVSLRREAYENFQKMIDEGPGVFRYIMTVFSIVIAAGVVYNSARIAYIERERDLASLRVLGFTKIETGYVLLGELGTLAIIALPIGSALGYLIWSYMATAMSTDLYQIPVIYKEDGLGYAAIIVLLATAFAGAFIQRDVSKIDMASALKTRD</sequence>
<dbReference type="InterPro" id="IPR003838">
    <property type="entry name" value="ABC3_permease_C"/>
</dbReference>
<dbReference type="RefSeq" id="WP_104830768.1">
    <property type="nucleotide sequence ID" value="NZ_PJCH01000010.1"/>
</dbReference>
<evidence type="ECO:0000259" key="8">
    <source>
        <dbReference type="Pfam" id="PF02687"/>
    </source>
</evidence>
<dbReference type="Proteomes" id="UP000239504">
    <property type="component" value="Unassembled WGS sequence"/>
</dbReference>
<dbReference type="PANTHER" id="PTHR30489">
    <property type="entry name" value="LIPOPROTEIN-RELEASING SYSTEM TRANSMEMBRANE PROTEIN LOLE"/>
    <property type="match status" value="1"/>
</dbReference>
<comment type="subcellular location">
    <subcellularLocation>
        <location evidence="1">Cell membrane</location>
        <topology evidence="1">Multi-pass membrane protein</topology>
    </subcellularLocation>
</comment>
<evidence type="ECO:0000256" key="6">
    <source>
        <dbReference type="ARBA" id="ARBA00023136"/>
    </source>
</evidence>
<feature type="domain" description="ABC3 transporter permease C-terminal" evidence="8">
    <location>
        <begin position="665"/>
        <end position="780"/>
    </location>
</feature>
<dbReference type="GO" id="GO:0044874">
    <property type="term" value="P:lipoprotein localization to outer membrane"/>
    <property type="evidence" value="ECO:0007669"/>
    <property type="project" value="TreeGrafter"/>
</dbReference>
<dbReference type="InterPro" id="IPR051447">
    <property type="entry name" value="Lipoprotein-release_system"/>
</dbReference>
<feature type="domain" description="ABC3 transporter permease C-terminal" evidence="8">
    <location>
        <begin position="277"/>
        <end position="386"/>
    </location>
</feature>
<feature type="transmembrane region" description="Helical" evidence="7">
    <location>
        <begin position="756"/>
        <end position="774"/>
    </location>
</feature>
<evidence type="ECO:0000256" key="7">
    <source>
        <dbReference type="SAM" id="Phobius"/>
    </source>
</evidence>
<evidence type="ECO:0000256" key="5">
    <source>
        <dbReference type="ARBA" id="ARBA00022989"/>
    </source>
</evidence>
<comment type="caution">
    <text evidence="9">The sequence shown here is derived from an EMBL/GenBank/DDBJ whole genome shotgun (WGS) entry which is preliminary data.</text>
</comment>
<evidence type="ECO:0000313" key="9">
    <source>
        <dbReference type="EMBL" id="PQA87210.1"/>
    </source>
</evidence>
<dbReference type="EMBL" id="PJCH01000010">
    <property type="protein sequence ID" value="PQA87210.1"/>
    <property type="molecule type" value="Genomic_DNA"/>
</dbReference>
<organism evidence="9 10">
    <name type="scientific">Hyphococcus luteus</name>
    <dbReference type="NCBI Taxonomy" id="2058213"/>
    <lineage>
        <taxon>Bacteria</taxon>
        <taxon>Pseudomonadati</taxon>
        <taxon>Pseudomonadota</taxon>
        <taxon>Alphaproteobacteria</taxon>
        <taxon>Parvularculales</taxon>
        <taxon>Parvularculaceae</taxon>
        <taxon>Hyphococcus</taxon>
    </lineage>
</organism>
<keyword evidence="3" id="KW-1003">Cell membrane</keyword>
<evidence type="ECO:0000313" key="10">
    <source>
        <dbReference type="Proteomes" id="UP000239504"/>
    </source>
</evidence>
<dbReference type="PANTHER" id="PTHR30489:SF0">
    <property type="entry name" value="LIPOPROTEIN-RELEASING SYSTEM TRANSMEMBRANE PROTEIN LOLE"/>
    <property type="match status" value="1"/>
</dbReference>